<feature type="transmembrane region" description="Helical" evidence="1">
    <location>
        <begin position="199"/>
        <end position="218"/>
    </location>
</feature>
<feature type="transmembrane region" description="Helical" evidence="1">
    <location>
        <begin position="373"/>
        <end position="395"/>
    </location>
</feature>
<feature type="transmembrane region" description="Helical" evidence="1">
    <location>
        <begin position="280"/>
        <end position="300"/>
    </location>
</feature>
<feature type="transmembrane region" description="Helical" evidence="1">
    <location>
        <begin position="321"/>
        <end position="344"/>
    </location>
</feature>
<evidence type="ECO:0000256" key="1">
    <source>
        <dbReference type="SAM" id="Phobius"/>
    </source>
</evidence>
<name>A0A1Y5RVD5_9RHOB</name>
<feature type="transmembrane region" description="Helical" evidence="1">
    <location>
        <begin position="60"/>
        <end position="80"/>
    </location>
</feature>
<keyword evidence="1" id="KW-1133">Transmembrane helix</keyword>
<sequence length="396" mass="42228">MQTLGIALTVLVLMGVLAWPRLAKAPLWKATITPLASIIGSGFLVLGPILAQAYGGWTPVMMAGLCLFAYAIGGAIRFNILALDHAPHTGRTQVLESLSSWVLSFAYIISVAYYLNLLGSFAVSLTPFDTVTWARIVTTAVFMVILTVGWTKGFAALERMEQVSVALKLAIIGGLLFGLAWFFAGKVQENALVLSPARLTGWGSVGLLLGLLVTVQGFETSRYLGHDYSAATRVRSMRLAQWLSTGIYMIYVVLMAYVFLPEQIQTSETAIIDMMALVAPVLPALLVLAALAAQFSAAVADTSGAGGLIEELTKGRISVKTGYAVLVGLGLALTWFSDIFQIIAWASKAFAAYYSLQALIAAGLALRDKKSLWRVAFFGLVAVLAGCAVIFGSVVE</sequence>
<feature type="transmembrane region" description="Helical" evidence="1">
    <location>
        <begin position="350"/>
        <end position="366"/>
    </location>
</feature>
<dbReference type="AlphaFoldDB" id="A0A1Y5RVD5"/>
<feature type="transmembrane region" description="Helical" evidence="1">
    <location>
        <begin position="35"/>
        <end position="54"/>
    </location>
</feature>
<dbReference type="OrthoDB" id="271600at2"/>
<reference evidence="2 3" key="1">
    <citation type="submission" date="2017-03" db="EMBL/GenBank/DDBJ databases">
        <authorList>
            <person name="Afonso C.L."/>
            <person name="Miller P.J."/>
            <person name="Scott M.A."/>
            <person name="Spackman E."/>
            <person name="Goraichik I."/>
            <person name="Dimitrov K.M."/>
            <person name="Suarez D.L."/>
            <person name="Swayne D.E."/>
        </authorList>
    </citation>
    <scope>NUCLEOTIDE SEQUENCE [LARGE SCALE GENOMIC DNA]</scope>
    <source>
        <strain evidence="2 3">CECT 7971</strain>
    </source>
</reference>
<keyword evidence="1" id="KW-0472">Membrane</keyword>
<dbReference type="RefSeq" id="WP_085847872.1">
    <property type="nucleotide sequence ID" value="NZ_FNZV01000002.1"/>
</dbReference>
<gene>
    <name evidence="2" type="ORF">PAM7971_00990</name>
</gene>
<evidence type="ECO:0000313" key="2">
    <source>
        <dbReference type="EMBL" id="SLN26188.1"/>
    </source>
</evidence>
<accession>A0A1Y5RVD5</accession>
<feature type="transmembrane region" description="Helical" evidence="1">
    <location>
        <begin position="239"/>
        <end position="260"/>
    </location>
</feature>
<feature type="transmembrane region" description="Helical" evidence="1">
    <location>
        <begin position="101"/>
        <end position="126"/>
    </location>
</feature>
<evidence type="ECO:0000313" key="3">
    <source>
        <dbReference type="Proteomes" id="UP000193307"/>
    </source>
</evidence>
<dbReference type="STRING" id="658057.SAMN04488032_10298"/>
<dbReference type="Gene3D" id="1.20.1740.10">
    <property type="entry name" value="Amino acid/polyamine transporter I"/>
    <property type="match status" value="1"/>
</dbReference>
<proteinExistence type="predicted"/>
<protein>
    <submittedName>
        <fullName evidence="2">Uncharacterized protein</fullName>
    </submittedName>
</protein>
<dbReference type="Proteomes" id="UP000193307">
    <property type="component" value="Unassembled WGS sequence"/>
</dbReference>
<dbReference type="EMBL" id="FWFW01000002">
    <property type="protein sequence ID" value="SLN26188.1"/>
    <property type="molecule type" value="Genomic_DNA"/>
</dbReference>
<keyword evidence="1" id="KW-0812">Transmembrane</keyword>
<organism evidence="2 3">
    <name type="scientific">Pacificibacter marinus</name>
    <dbReference type="NCBI Taxonomy" id="658057"/>
    <lineage>
        <taxon>Bacteria</taxon>
        <taxon>Pseudomonadati</taxon>
        <taxon>Pseudomonadota</taxon>
        <taxon>Alphaproteobacteria</taxon>
        <taxon>Rhodobacterales</taxon>
        <taxon>Roseobacteraceae</taxon>
        <taxon>Pacificibacter</taxon>
    </lineage>
</organism>
<feature type="transmembrane region" description="Helical" evidence="1">
    <location>
        <begin position="132"/>
        <end position="151"/>
    </location>
</feature>
<keyword evidence="3" id="KW-1185">Reference proteome</keyword>
<feature type="transmembrane region" description="Helical" evidence="1">
    <location>
        <begin position="163"/>
        <end position="184"/>
    </location>
</feature>
<feature type="transmembrane region" description="Helical" evidence="1">
    <location>
        <begin position="6"/>
        <end position="23"/>
    </location>
</feature>